<keyword evidence="1" id="KW-0472">Membrane</keyword>
<dbReference type="OrthoDB" id="2621483at2"/>
<keyword evidence="1" id="KW-0812">Transmembrane</keyword>
<name>A0A172TI03_9BACL</name>
<evidence type="ECO:0000313" key="2">
    <source>
        <dbReference type="EMBL" id="ANE46524.1"/>
    </source>
</evidence>
<proteinExistence type="predicted"/>
<dbReference type="Proteomes" id="UP000076927">
    <property type="component" value="Chromosome"/>
</dbReference>
<evidence type="ECO:0000313" key="3">
    <source>
        <dbReference type="Proteomes" id="UP000076927"/>
    </source>
</evidence>
<gene>
    <name evidence="2" type="ORF">SY83_09800</name>
</gene>
<dbReference type="AlphaFoldDB" id="A0A172TI03"/>
<evidence type="ECO:0000256" key="1">
    <source>
        <dbReference type="SAM" id="Phobius"/>
    </source>
</evidence>
<dbReference type="PATRIC" id="fig|1178515.4.peg.1962"/>
<organism evidence="2 3">
    <name type="scientific">Paenibacillus swuensis</name>
    <dbReference type="NCBI Taxonomy" id="1178515"/>
    <lineage>
        <taxon>Bacteria</taxon>
        <taxon>Bacillati</taxon>
        <taxon>Bacillota</taxon>
        <taxon>Bacilli</taxon>
        <taxon>Bacillales</taxon>
        <taxon>Paenibacillaceae</taxon>
        <taxon>Paenibacillus</taxon>
    </lineage>
</organism>
<dbReference type="STRING" id="1178515.SY83_09800"/>
<sequence length="139" mass="15907">MKKISTYLIIILSLSVIILGFKHYESQSQKKDLQNSIDHAFKSQIYNVIGDLSVKLDDYTYKFVISSVSNAATLAELTSYEEMNDDLDISLQDLFVKLREGKPEDLTTSRIDELREIFHIMIQNTANPDATDRLMQIAN</sequence>
<dbReference type="EMBL" id="CP011388">
    <property type="protein sequence ID" value="ANE46524.1"/>
    <property type="molecule type" value="Genomic_DNA"/>
</dbReference>
<keyword evidence="3" id="KW-1185">Reference proteome</keyword>
<keyword evidence="1" id="KW-1133">Transmembrane helix</keyword>
<accession>A0A172TI03</accession>
<reference evidence="2 3" key="1">
    <citation type="submission" date="2015-01" db="EMBL/GenBank/DDBJ databases">
        <title>Paenibacillus swuensis/DY6/whole genome sequencing.</title>
        <authorList>
            <person name="Kim M.K."/>
            <person name="Srinivasan S."/>
            <person name="Lee J.-J."/>
        </authorList>
    </citation>
    <scope>NUCLEOTIDE SEQUENCE [LARGE SCALE GENOMIC DNA]</scope>
    <source>
        <strain evidence="2 3">DY6</strain>
    </source>
</reference>
<dbReference type="KEGG" id="pswu:SY83_09800"/>
<feature type="transmembrane region" description="Helical" evidence="1">
    <location>
        <begin position="6"/>
        <end position="24"/>
    </location>
</feature>
<protein>
    <submittedName>
        <fullName evidence="2">Uncharacterized protein</fullName>
    </submittedName>
</protein>
<dbReference type="RefSeq" id="WP_068606078.1">
    <property type="nucleotide sequence ID" value="NZ_CP011388.1"/>
</dbReference>